<dbReference type="EMBL" id="ML977572">
    <property type="protein sequence ID" value="KAF2003471.1"/>
    <property type="molecule type" value="Genomic_DNA"/>
</dbReference>
<name>A0A6A5WTF1_9PLEO</name>
<dbReference type="PANTHER" id="PTHR45626">
    <property type="entry name" value="TRANSCRIPTION TERMINATION FACTOR 2-RELATED"/>
    <property type="match status" value="1"/>
</dbReference>
<dbReference type="GO" id="GO:0005524">
    <property type="term" value="F:ATP binding"/>
    <property type="evidence" value="ECO:0007669"/>
    <property type="project" value="UniProtKB-KW"/>
</dbReference>
<dbReference type="InterPro" id="IPR027417">
    <property type="entry name" value="P-loop_NTPase"/>
</dbReference>
<keyword evidence="4" id="KW-0067">ATP-binding</keyword>
<evidence type="ECO:0000313" key="6">
    <source>
        <dbReference type="EMBL" id="KAF2003471.1"/>
    </source>
</evidence>
<sequence>MLQDGDEAKASDKRSIKTLTAYDIVVTTYETLEGQFKRMKITAASLKPGLKSFRLGFSLLVIFWRRGFLDEAHRIRSYKTHASEATCLLHAQKRLAMTGTLLHSDYHNLQSIMKFLRIKP</sequence>
<keyword evidence="3" id="KW-0347">Helicase</keyword>
<dbReference type="GO" id="GO:0016787">
    <property type="term" value="F:hydrolase activity"/>
    <property type="evidence" value="ECO:0007669"/>
    <property type="project" value="UniProtKB-KW"/>
</dbReference>
<evidence type="ECO:0000256" key="1">
    <source>
        <dbReference type="ARBA" id="ARBA00022741"/>
    </source>
</evidence>
<dbReference type="SUPFAM" id="SSF52540">
    <property type="entry name" value="P-loop containing nucleoside triphosphate hydrolases"/>
    <property type="match status" value="1"/>
</dbReference>
<keyword evidence="1" id="KW-0547">Nucleotide-binding</keyword>
<proteinExistence type="predicted"/>
<dbReference type="InterPro" id="IPR050628">
    <property type="entry name" value="SNF2_RAD54_helicase_TF"/>
</dbReference>
<dbReference type="GO" id="GO:0008094">
    <property type="term" value="F:ATP-dependent activity, acting on DNA"/>
    <property type="evidence" value="ECO:0007669"/>
    <property type="project" value="TreeGrafter"/>
</dbReference>
<dbReference type="AlphaFoldDB" id="A0A6A5WTF1"/>
<evidence type="ECO:0000256" key="4">
    <source>
        <dbReference type="ARBA" id="ARBA00022840"/>
    </source>
</evidence>
<evidence type="ECO:0000256" key="2">
    <source>
        <dbReference type="ARBA" id="ARBA00022801"/>
    </source>
</evidence>
<dbReference type="GO" id="GO:0006281">
    <property type="term" value="P:DNA repair"/>
    <property type="evidence" value="ECO:0007669"/>
    <property type="project" value="TreeGrafter"/>
</dbReference>
<dbReference type="OrthoDB" id="3799516at2759"/>
<evidence type="ECO:0000313" key="7">
    <source>
        <dbReference type="Proteomes" id="UP000799779"/>
    </source>
</evidence>
<keyword evidence="2" id="KW-0378">Hydrolase</keyword>
<dbReference type="Proteomes" id="UP000799779">
    <property type="component" value="Unassembled WGS sequence"/>
</dbReference>
<dbReference type="InterPro" id="IPR014001">
    <property type="entry name" value="Helicase_ATP-bd"/>
</dbReference>
<dbReference type="InterPro" id="IPR000330">
    <property type="entry name" value="SNF2_N"/>
</dbReference>
<organism evidence="6 7">
    <name type="scientific">Amniculicola lignicola CBS 123094</name>
    <dbReference type="NCBI Taxonomy" id="1392246"/>
    <lineage>
        <taxon>Eukaryota</taxon>
        <taxon>Fungi</taxon>
        <taxon>Dikarya</taxon>
        <taxon>Ascomycota</taxon>
        <taxon>Pezizomycotina</taxon>
        <taxon>Dothideomycetes</taxon>
        <taxon>Pleosporomycetidae</taxon>
        <taxon>Pleosporales</taxon>
        <taxon>Amniculicolaceae</taxon>
        <taxon>Amniculicola</taxon>
    </lineage>
</organism>
<evidence type="ECO:0000259" key="5">
    <source>
        <dbReference type="PROSITE" id="PS51192"/>
    </source>
</evidence>
<feature type="domain" description="Helicase ATP-binding" evidence="5">
    <location>
        <begin position="1"/>
        <end position="119"/>
    </location>
</feature>
<dbReference type="PANTHER" id="PTHR45626:SF17">
    <property type="entry name" value="HELICASE-LIKE TRANSCRIPTION FACTOR"/>
    <property type="match status" value="1"/>
</dbReference>
<dbReference type="Pfam" id="PF00176">
    <property type="entry name" value="SNF2-rel_dom"/>
    <property type="match status" value="1"/>
</dbReference>
<dbReference type="PROSITE" id="PS51192">
    <property type="entry name" value="HELICASE_ATP_BIND_1"/>
    <property type="match status" value="1"/>
</dbReference>
<accession>A0A6A5WTF1</accession>
<gene>
    <name evidence="6" type="ORF">P154DRAFT_573069</name>
</gene>
<evidence type="ECO:0000256" key="3">
    <source>
        <dbReference type="ARBA" id="ARBA00022806"/>
    </source>
</evidence>
<reference evidence="6" key="1">
    <citation type="journal article" date="2020" name="Stud. Mycol.">
        <title>101 Dothideomycetes genomes: a test case for predicting lifestyles and emergence of pathogens.</title>
        <authorList>
            <person name="Haridas S."/>
            <person name="Albert R."/>
            <person name="Binder M."/>
            <person name="Bloem J."/>
            <person name="Labutti K."/>
            <person name="Salamov A."/>
            <person name="Andreopoulos B."/>
            <person name="Baker S."/>
            <person name="Barry K."/>
            <person name="Bills G."/>
            <person name="Bluhm B."/>
            <person name="Cannon C."/>
            <person name="Castanera R."/>
            <person name="Culley D."/>
            <person name="Daum C."/>
            <person name="Ezra D."/>
            <person name="Gonzalez J."/>
            <person name="Henrissat B."/>
            <person name="Kuo A."/>
            <person name="Liang C."/>
            <person name="Lipzen A."/>
            <person name="Lutzoni F."/>
            <person name="Magnuson J."/>
            <person name="Mondo S."/>
            <person name="Nolan M."/>
            <person name="Ohm R."/>
            <person name="Pangilinan J."/>
            <person name="Park H.-J."/>
            <person name="Ramirez L."/>
            <person name="Alfaro M."/>
            <person name="Sun H."/>
            <person name="Tritt A."/>
            <person name="Yoshinaga Y."/>
            <person name="Zwiers L.-H."/>
            <person name="Turgeon B."/>
            <person name="Goodwin S."/>
            <person name="Spatafora J."/>
            <person name="Crous P."/>
            <person name="Grigoriev I."/>
        </authorList>
    </citation>
    <scope>NUCLEOTIDE SEQUENCE</scope>
    <source>
        <strain evidence="6">CBS 123094</strain>
    </source>
</reference>
<dbReference type="Gene3D" id="3.40.50.10810">
    <property type="entry name" value="Tandem AAA-ATPase domain"/>
    <property type="match status" value="1"/>
</dbReference>
<keyword evidence="7" id="KW-1185">Reference proteome</keyword>
<dbReference type="InterPro" id="IPR038718">
    <property type="entry name" value="SNF2-like_sf"/>
</dbReference>
<dbReference type="GO" id="GO:0004386">
    <property type="term" value="F:helicase activity"/>
    <property type="evidence" value="ECO:0007669"/>
    <property type="project" value="UniProtKB-KW"/>
</dbReference>
<protein>
    <recommendedName>
        <fullName evidence="5">Helicase ATP-binding domain-containing protein</fullName>
    </recommendedName>
</protein>
<dbReference type="GO" id="GO:0005634">
    <property type="term" value="C:nucleus"/>
    <property type="evidence" value="ECO:0007669"/>
    <property type="project" value="TreeGrafter"/>
</dbReference>